<gene>
    <name evidence="1" type="ORF">QAD02_007682</name>
</gene>
<keyword evidence="2" id="KW-1185">Reference proteome</keyword>
<accession>A0ACC2N4B7</accession>
<proteinExistence type="predicted"/>
<evidence type="ECO:0000313" key="1">
    <source>
        <dbReference type="EMBL" id="KAJ8666020.1"/>
    </source>
</evidence>
<protein>
    <submittedName>
        <fullName evidence="1">Uncharacterized protein</fullName>
    </submittedName>
</protein>
<evidence type="ECO:0000313" key="2">
    <source>
        <dbReference type="Proteomes" id="UP001239111"/>
    </source>
</evidence>
<comment type="caution">
    <text evidence="1">The sequence shown here is derived from an EMBL/GenBank/DDBJ whole genome shotgun (WGS) entry which is preliminary data.</text>
</comment>
<sequence length="134" mass="14977">MTAIKSKLGLKKDNYLAAIAKILWIQKLSNLEIGQLVDPATQELNPSAGWREWFLVGFQITEYDQCSSFDVGLLIVYGIWIVLQENRADGFCPCGNPSEAHRVLCDVAEWFSCGDTLGVYDFSQCSSLEYGDNN</sequence>
<dbReference type="EMBL" id="CM056744">
    <property type="protein sequence ID" value="KAJ8666020.1"/>
    <property type="molecule type" value="Genomic_DNA"/>
</dbReference>
<dbReference type="Proteomes" id="UP001239111">
    <property type="component" value="Chromosome 4"/>
</dbReference>
<organism evidence="1 2">
    <name type="scientific">Eretmocerus hayati</name>
    <dbReference type="NCBI Taxonomy" id="131215"/>
    <lineage>
        <taxon>Eukaryota</taxon>
        <taxon>Metazoa</taxon>
        <taxon>Ecdysozoa</taxon>
        <taxon>Arthropoda</taxon>
        <taxon>Hexapoda</taxon>
        <taxon>Insecta</taxon>
        <taxon>Pterygota</taxon>
        <taxon>Neoptera</taxon>
        <taxon>Endopterygota</taxon>
        <taxon>Hymenoptera</taxon>
        <taxon>Apocrita</taxon>
        <taxon>Proctotrupomorpha</taxon>
        <taxon>Chalcidoidea</taxon>
        <taxon>Aphelinidae</taxon>
        <taxon>Aphelininae</taxon>
        <taxon>Eretmocerus</taxon>
    </lineage>
</organism>
<name>A0ACC2N4B7_9HYME</name>
<reference evidence="1" key="1">
    <citation type="submission" date="2023-04" db="EMBL/GenBank/DDBJ databases">
        <title>A chromosome-level genome assembly of the parasitoid wasp Eretmocerus hayati.</title>
        <authorList>
            <person name="Zhong Y."/>
            <person name="Liu S."/>
            <person name="Liu Y."/>
        </authorList>
    </citation>
    <scope>NUCLEOTIDE SEQUENCE</scope>
    <source>
        <strain evidence="1">ZJU_SS_LIU_2023</strain>
    </source>
</reference>